<accession>A0AA86T475</accession>
<protein>
    <recommendedName>
        <fullName evidence="3">DUF1828 domain-containing protein</fullName>
    </recommendedName>
</protein>
<sequence length="145" mass="16473">MSHGSSQTFDWDQVRTRLVQAEPALYELEPGGALALDLNADGWMLELSPDGQLICQTGMDLEDLKSLLSEGTCEDLPTDELAKQAKTLMNRTVSKYRPLLLQSGFAERTDINEHFVAVQFSRPVDYQKPEAVFDLLRWCRQQLRL</sequence>
<gene>
    <name evidence="1" type="ORF">DNFV4_01750</name>
</gene>
<name>A0AA86T475_9BACT</name>
<reference evidence="1" key="1">
    <citation type="submission" date="2022-10" db="EMBL/GenBank/DDBJ databases">
        <authorList>
            <person name="Koch H."/>
        </authorList>
    </citation>
    <scope>NUCLEOTIDE SEQUENCE</scope>
    <source>
        <strain evidence="1">DNF</strain>
    </source>
</reference>
<proteinExistence type="predicted"/>
<organism evidence="1 2">
    <name type="scientific">Nitrospira tepida</name>
    <dbReference type="NCBI Taxonomy" id="2973512"/>
    <lineage>
        <taxon>Bacteria</taxon>
        <taxon>Pseudomonadati</taxon>
        <taxon>Nitrospirota</taxon>
        <taxon>Nitrospiria</taxon>
        <taxon>Nitrospirales</taxon>
        <taxon>Nitrospiraceae</taxon>
        <taxon>Nitrospira</taxon>
    </lineage>
</organism>
<keyword evidence="2" id="KW-1185">Reference proteome</keyword>
<dbReference type="RefSeq" id="WP_289268255.1">
    <property type="nucleotide sequence ID" value="NZ_OX365700.1"/>
</dbReference>
<evidence type="ECO:0000313" key="1">
    <source>
        <dbReference type="EMBL" id="CAI4031325.1"/>
    </source>
</evidence>
<dbReference type="Proteomes" id="UP001179121">
    <property type="component" value="Chromosome"/>
</dbReference>
<dbReference type="KEGG" id="nti:DNFV4_01750"/>
<dbReference type="AlphaFoldDB" id="A0AA86T475"/>
<dbReference type="EMBL" id="OX365700">
    <property type="protein sequence ID" value="CAI4031325.1"/>
    <property type="molecule type" value="Genomic_DNA"/>
</dbReference>
<evidence type="ECO:0000313" key="2">
    <source>
        <dbReference type="Proteomes" id="UP001179121"/>
    </source>
</evidence>
<evidence type="ECO:0008006" key="3">
    <source>
        <dbReference type="Google" id="ProtNLM"/>
    </source>
</evidence>